<name>A0A834U2K2_VESGE</name>
<feature type="region of interest" description="Disordered" evidence="1">
    <location>
        <begin position="1"/>
        <end position="68"/>
    </location>
</feature>
<gene>
    <name evidence="3" type="ORF">HZH68_002982</name>
</gene>
<protein>
    <submittedName>
        <fullName evidence="3">Uncharacterized protein</fullName>
    </submittedName>
</protein>
<evidence type="ECO:0000256" key="2">
    <source>
        <dbReference type="SAM" id="Phobius"/>
    </source>
</evidence>
<dbReference type="AlphaFoldDB" id="A0A834U2K2"/>
<feature type="compositionally biased region" description="Low complexity" evidence="1">
    <location>
        <begin position="15"/>
        <end position="50"/>
    </location>
</feature>
<keyword evidence="2" id="KW-1133">Transmembrane helix</keyword>
<keyword evidence="4" id="KW-1185">Reference proteome</keyword>
<feature type="compositionally biased region" description="Pro residues" evidence="1">
    <location>
        <begin position="1"/>
        <end position="12"/>
    </location>
</feature>
<sequence length="280" mass="29382">MSQHPSRPPGGHGPPGASSGRASTPSGPNTPTPSNMFKPPSVYSPSSSRRPPTPVHHTRPMSPHSYPGVVHSMSPVPIGMPISPGMSPVFGYPPHGYIQCPRPRWPSSIAQGNQSPRPFIPVQSPLGSDITSPVPCGPPEYLIAPYRSGDYEYIGVPLDHTPVDEESSGPSTAEIIASQSQDYVDEKLAEYQATIQQLQVVALVVVVVVVVGFVVVTECAGGGTCERGGSYVARSASSIEPTFVVRGHKRRTSRAGTNRLPAAVPAKAAKTAAVPVDADD</sequence>
<feature type="transmembrane region" description="Helical" evidence="2">
    <location>
        <begin position="198"/>
        <end position="216"/>
    </location>
</feature>
<dbReference type="Proteomes" id="UP000617340">
    <property type="component" value="Unassembled WGS sequence"/>
</dbReference>
<keyword evidence="2" id="KW-0812">Transmembrane</keyword>
<evidence type="ECO:0000313" key="4">
    <source>
        <dbReference type="Proteomes" id="UP000617340"/>
    </source>
</evidence>
<dbReference type="EMBL" id="JACSDZ010000002">
    <property type="protein sequence ID" value="KAF7414493.1"/>
    <property type="molecule type" value="Genomic_DNA"/>
</dbReference>
<comment type="caution">
    <text evidence="3">The sequence shown here is derived from an EMBL/GenBank/DDBJ whole genome shotgun (WGS) entry which is preliminary data.</text>
</comment>
<accession>A0A834U2K2</accession>
<reference evidence="3" key="1">
    <citation type="journal article" date="2020" name="G3 (Bethesda)">
        <title>High-Quality Assemblies for Three Invasive Social Wasps from the &lt;i&gt;Vespula&lt;/i&gt; Genus.</title>
        <authorList>
            <person name="Harrop T.W.R."/>
            <person name="Guhlin J."/>
            <person name="McLaughlin G.M."/>
            <person name="Permina E."/>
            <person name="Stockwell P."/>
            <person name="Gilligan J."/>
            <person name="Le Lec M.F."/>
            <person name="Gruber M.A.M."/>
            <person name="Quinn O."/>
            <person name="Lovegrove M."/>
            <person name="Duncan E.J."/>
            <person name="Remnant E.J."/>
            <person name="Van Eeckhoven J."/>
            <person name="Graham B."/>
            <person name="Knapp R.A."/>
            <person name="Langford K.W."/>
            <person name="Kronenberg Z."/>
            <person name="Press M.O."/>
            <person name="Eacker S.M."/>
            <person name="Wilson-Rankin E.E."/>
            <person name="Purcell J."/>
            <person name="Lester P.J."/>
            <person name="Dearden P.K."/>
        </authorList>
    </citation>
    <scope>NUCLEOTIDE SEQUENCE</scope>
    <source>
        <strain evidence="3">Linc-1</strain>
    </source>
</reference>
<proteinExistence type="predicted"/>
<organism evidence="3 4">
    <name type="scientific">Vespula germanica</name>
    <name type="common">German yellow jacket</name>
    <name type="synonym">Paravespula germanica</name>
    <dbReference type="NCBI Taxonomy" id="30212"/>
    <lineage>
        <taxon>Eukaryota</taxon>
        <taxon>Metazoa</taxon>
        <taxon>Ecdysozoa</taxon>
        <taxon>Arthropoda</taxon>
        <taxon>Hexapoda</taxon>
        <taxon>Insecta</taxon>
        <taxon>Pterygota</taxon>
        <taxon>Neoptera</taxon>
        <taxon>Endopterygota</taxon>
        <taxon>Hymenoptera</taxon>
        <taxon>Apocrita</taxon>
        <taxon>Aculeata</taxon>
        <taxon>Vespoidea</taxon>
        <taxon>Vespidae</taxon>
        <taxon>Vespinae</taxon>
        <taxon>Vespula</taxon>
    </lineage>
</organism>
<evidence type="ECO:0000313" key="3">
    <source>
        <dbReference type="EMBL" id="KAF7414493.1"/>
    </source>
</evidence>
<evidence type="ECO:0000256" key="1">
    <source>
        <dbReference type="SAM" id="MobiDB-lite"/>
    </source>
</evidence>
<keyword evidence="2" id="KW-0472">Membrane</keyword>